<evidence type="ECO:0000256" key="1">
    <source>
        <dbReference type="SAM" id="Phobius"/>
    </source>
</evidence>
<gene>
    <name evidence="2" type="ORF">WJX74_004555</name>
</gene>
<accession>A0AAW1RYV3</accession>
<feature type="transmembrane region" description="Helical" evidence="1">
    <location>
        <begin position="12"/>
        <end position="35"/>
    </location>
</feature>
<dbReference type="AlphaFoldDB" id="A0AAW1RYV3"/>
<reference evidence="2 3" key="1">
    <citation type="journal article" date="2024" name="Nat. Commun.">
        <title>Phylogenomics reveals the evolutionary origins of lichenization in chlorophyte algae.</title>
        <authorList>
            <person name="Puginier C."/>
            <person name="Libourel C."/>
            <person name="Otte J."/>
            <person name="Skaloud P."/>
            <person name="Haon M."/>
            <person name="Grisel S."/>
            <person name="Petersen M."/>
            <person name="Berrin J.G."/>
            <person name="Delaux P.M."/>
            <person name="Dal Grande F."/>
            <person name="Keller J."/>
        </authorList>
    </citation>
    <scope>NUCLEOTIDE SEQUENCE [LARGE SCALE GENOMIC DNA]</scope>
    <source>
        <strain evidence="2 3">SAG 2145</strain>
    </source>
</reference>
<keyword evidence="3" id="KW-1185">Reference proteome</keyword>
<proteinExistence type="predicted"/>
<dbReference type="Proteomes" id="UP001438707">
    <property type="component" value="Unassembled WGS sequence"/>
</dbReference>
<name>A0AAW1RYV3_9CHLO</name>
<feature type="transmembrane region" description="Helical" evidence="1">
    <location>
        <begin position="137"/>
        <end position="159"/>
    </location>
</feature>
<feature type="transmembrane region" description="Helical" evidence="1">
    <location>
        <begin position="67"/>
        <end position="87"/>
    </location>
</feature>
<sequence length="186" mass="20936">MQRDSQRHRGIRSGGGVLCISTLQFMTGLILLGIYEGFRAHAVKDSKAEDDASRLASVLTYRKTLDFLFYLSMINNIFSIFGFAGVLNAQKELVTGFFAFNAVQMVVAFHYFVDVVTDTTIRYKNEPTSLTSYEQSAAAFLFFNFILSVAATVFALQAIDEIKTKQREDFNRLSVLSDTLQFENDS</sequence>
<keyword evidence="1" id="KW-0812">Transmembrane</keyword>
<keyword evidence="1" id="KW-0472">Membrane</keyword>
<dbReference type="EMBL" id="JALJOS010000005">
    <property type="protein sequence ID" value="KAK9838850.1"/>
    <property type="molecule type" value="Genomic_DNA"/>
</dbReference>
<keyword evidence="1" id="KW-1133">Transmembrane helix</keyword>
<organism evidence="2 3">
    <name type="scientific">Apatococcus lobatus</name>
    <dbReference type="NCBI Taxonomy" id="904363"/>
    <lineage>
        <taxon>Eukaryota</taxon>
        <taxon>Viridiplantae</taxon>
        <taxon>Chlorophyta</taxon>
        <taxon>core chlorophytes</taxon>
        <taxon>Trebouxiophyceae</taxon>
        <taxon>Chlorellales</taxon>
        <taxon>Chlorellaceae</taxon>
        <taxon>Apatococcus</taxon>
    </lineage>
</organism>
<comment type="caution">
    <text evidence="2">The sequence shown here is derived from an EMBL/GenBank/DDBJ whole genome shotgun (WGS) entry which is preliminary data.</text>
</comment>
<feature type="transmembrane region" description="Helical" evidence="1">
    <location>
        <begin position="94"/>
        <end position="113"/>
    </location>
</feature>
<protein>
    <submittedName>
        <fullName evidence="2">Uncharacterized protein</fullName>
    </submittedName>
</protein>
<evidence type="ECO:0000313" key="2">
    <source>
        <dbReference type="EMBL" id="KAK9838850.1"/>
    </source>
</evidence>
<evidence type="ECO:0000313" key="3">
    <source>
        <dbReference type="Proteomes" id="UP001438707"/>
    </source>
</evidence>